<dbReference type="PANTHER" id="PTHR23502">
    <property type="entry name" value="MAJOR FACILITATOR SUPERFAMILY"/>
    <property type="match status" value="1"/>
</dbReference>
<evidence type="ECO:0000256" key="1">
    <source>
        <dbReference type="ARBA" id="ARBA00004141"/>
    </source>
</evidence>
<name>A0A0D2B184_9PEZI</name>
<dbReference type="InterPro" id="IPR036259">
    <property type="entry name" value="MFS_trans_sf"/>
</dbReference>
<feature type="transmembrane region" description="Helical" evidence="5">
    <location>
        <begin position="78"/>
        <end position="98"/>
    </location>
</feature>
<dbReference type="InParanoid" id="A0A0D2B184"/>
<comment type="subcellular location">
    <subcellularLocation>
        <location evidence="1">Membrane</location>
        <topology evidence="1">Multi-pass membrane protein</topology>
    </subcellularLocation>
</comment>
<dbReference type="InterPro" id="IPR011701">
    <property type="entry name" value="MFS"/>
</dbReference>
<dbReference type="PANTHER" id="PTHR23502:SF164">
    <property type="entry name" value="MAJOR FACILITATOR SUPERFAMILY (MFS) PROFILE DOMAIN-CONTAINING PROTEIN"/>
    <property type="match status" value="1"/>
</dbReference>
<dbReference type="GO" id="GO:0005886">
    <property type="term" value="C:plasma membrane"/>
    <property type="evidence" value="ECO:0007669"/>
    <property type="project" value="TreeGrafter"/>
</dbReference>
<dbReference type="Pfam" id="PF07690">
    <property type="entry name" value="MFS_1"/>
    <property type="match status" value="1"/>
</dbReference>
<evidence type="ECO:0000256" key="2">
    <source>
        <dbReference type="ARBA" id="ARBA00022692"/>
    </source>
</evidence>
<dbReference type="OrthoDB" id="268400at2759"/>
<feature type="transmembrane region" description="Helical" evidence="5">
    <location>
        <begin position="287"/>
        <end position="304"/>
    </location>
</feature>
<feature type="transmembrane region" description="Helical" evidence="5">
    <location>
        <begin position="243"/>
        <end position="266"/>
    </location>
</feature>
<dbReference type="SUPFAM" id="SSF103473">
    <property type="entry name" value="MFS general substrate transporter"/>
    <property type="match status" value="1"/>
</dbReference>
<feature type="domain" description="Major facilitator superfamily (MFS) profile" evidence="6">
    <location>
        <begin position="1"/>
        <end position="410"/>
    </location>
</feature>
<evidence type="ECO:0000259" key="6">
    <source>
        <dbReference type="PROSITE" id="PS50850"/>
    </source>
</evidence>
<evidence type="ECO:0000256" key="4">
    <source>
        <dbReference type="ARBA" id="ARBA00023136"/>
    </source>
</evidence>
<feature type="transmembrane region" description="Helical" evidence="5">
    <location>
        <begin position="207"/>
        <end position="231"/>
    </location>
</feature>
<dbReference type="VEuPathDB" id="FungiDB:PV09_04227"/>
<protein>
    <recommendedName>
        <fullName evidence="6">Major facilitator superfamily (MFS) profile domain-containing protein</fullName>
    </recommendedName>
</protein>
<accession>A0A0D2B184</accession>
<dbReference type="GO" id="GO:0022857">
    <property type="term" value="F:transmembrane transporter activity"/>
    <property type="evidence" value="ECO:0007669"/>
    <property type="project" value="InterPro"/>
</dbReference>
<dbReference type="Proteomes" id="UP000053259">
    <property type="component" value="Unassembled WGS sequence"/>
</dbReference>
<feature type="transmembrane region" description="Helical" evidence="5">
    <location>
        <begin position="381"/>
        <end position="404"/>
    </location>
</feature>
<dbReference type="EMBL" id="KN847539">
    <property type="protein sequence ID" value="KIW05079.1"/>
    <property type="molecule type" value="Genomic_DNA"/>
</dbReference>
<evidence type="ECO:0000313" key="7">
    <source>
        <dbReference type="EMBL" id="KIW05079.1"/>
    </source>
</evidence>
<keyword evidence="3 5" id="KW-1133">Transmembrane helix</keyword>
<evidence type="ECO:0000313" key="8">
    <source>
        <dbReference type="Proteomes" id="UP000053259"/>
    </source>
</evidence>
<dbReference type="STRING" id="253628.A0A0D2B184"/>
<organism evidence="7 8">
    <name type="scientific">Verruconis gallopava</name>
    <dbReference type="NCBI Taxonomy" id="253628"/>
    <lineage>
        <taxon>Eukaryota</taxon>
        <taxon>Fungi</taxon>
        <taxon>Dikarya</taxon>
        <taxon>Ascomycota</taxon>
        <taxon>Pezizomycotina</taxon>
        <taxon>Dothideomycetes</taxon>
        <taxon>Pleosporomycetidae</taxon>
        <taxon>Venturiales</taxon>
        <taxon>Sympoventuriaceae</taxon>
        <taxon>Verruconis</taxon>
    </lineage>
</organism>
<dbReference type="Gene3D" id="1.20.1250.20">
    <property type="entry name" value="MFS general substrate transporter like domains"/>
    <property type="match status" value="1"/>
</dbReference>
<feature type="transmembrane region" description="Helical" evidence="5">
    <location>
        <begin position="352"/>
        <end position="375"/>
    </location>
</feature>
<keyword evidence="8" id="KW-1185">Reference proteome</keyword>
<dbReference type="PROSITE" id="PS50850">
    <property type="entry name" value="MFS"/>
    <property type="match status" value="1"/>
</dbReference>
<keyword evidence="2 5" id="KW-0812">Transmembrane</keyword>
<gene>
    <name evidence="7" type="ORF">PV09_04227</name>
</gene>
<dbReference type="HOGENOM" id="CLU_008455_13_4_1"/>
<feature type="non-terminal residue" evidence="7">
    <location>
        <position position="1"/>
    </location>
</feature>
<evidence type="ECO:0000256" key="3">
    <source>
        <dbReference type="ARBA" id="ARBA00022989"/>
    </source>
</evidence>
<dbReference type="RefSeq" id="XP_016214948.1">
    <property type="nucleotide sequence ID" value="XM_016357544.1"/>
</dbReference>
<feature type="transmembrane region" description="Helical" evidence="5">
    <location>
        <begin position="110"/>
        <end position="130"/>
    </location>
</feature>
<dbReference type="AlphaFoldDB" id="A0A0D2B184"/>
<sequence length="418" mass="45734">MGVGNLISIPVAHAVGRRPVYLLSTILLAFGCLWCAKSKSLNSHIGGRDIMSVAAGTAEALCPIIVQEVFYLHQRGQVIACFCALQTVGTAALIVASPYIASNPHLGWRWWYGIFGSVSGAIAVLSTVFVKETKYDRSASALTGAGLPSEDGTLVPVTTHTKRVMDNVNYRPRSFLRDMRPWAGYSDFWLTMDCFKQMSQVFFFPNIFWLILVNSAALGIYVLMSALFAGILVQPPYLWSFDALGYVFAGQVATAVAVPIVCGWLSDLTVKLLSKRNRGISEPEYRLLALIIPTVSILISTVIYGRTAQDPDNWTWAGIAVTLNFEYFGFVGVVVSSFVYCMDAYPQRVDAALVLICSCRGFIGFGISYGTISFVQKEGYAGAFNICAGIIGALMCLGIPIYLFGKQIRRRTQNFAID</sequence>
<dbReference type="InterPro" id="IPR020846">
    <property type="entry name" value="MFS_dom"/>
</dbReference>
<proteinExistence type="predicted"/>
<feature type="transmembrane region" description="Helical" evidence="5">
    <location>
        <begin position="316"/>
        <end position="340"/>
    </location>
</feature>
<reference evidence="7 8" key="1">
    <citation type="submission" date="2015-01" db="EMBL/GenBank/DDBJ databases">
        <title>The Genome Sequence of Ochroconis gallopava CBS43764.</title>
        <authorList>
            <consortium name="The Broad Institute Genomics Platform"/>
            <person name="Cuomo C."/>
            <person name="de Hoog S."/>
            <person name="Gorbushina A."/>
            <person name="Stielow B."/>
            <person name="Teixiera M."/>
            <person name="Abouelleil A."/>
            <person name="Chapman S.B."/>
            <person name="Priest M."/>
            <person name="Young S.K."/>
            <person name="Wortman J."/>
            <person name="Nusbaum C."/>
            <person name="Birren B."/>
        </authorList>
    </citation>
    <scope>NUCLEOTIDE SEQUENCE [LARGE SCALE GENOMIC DNA]</scope>
    <source>
        <strain evidence="7 8">CBS 43764</strain>
    </source>
</reference>
<dbReference type="GeneID" id="27312200"/>
<keyword evidence="4 5" id="KW-0472">Membrane</keyword>
<evidence type="ECO:0000256" key="5">
    <source>
        <dbReference type="SAM" id="Phobius"/>
    </source>
</evidence>
<feature type="transmembrane region" description="Helical" evidence="5">
    <location>
        <begin position="20"/>
        <end position="36"/>
    </location>
</feature>